<feature type="region of interest" description="Disordered" evidence="2">
    <location>
        <begin position="1"/>
        <end position="56"/>
    </location>
</feature>
<gene>
    <name evidence="3" type="ORF">OEZ85_010746</name>
</gene>
<feature type="compositionally biased region" description="Basic and acidic residues" evidence="2">
    <location>
        <begin position="1"/>
        <end position="15"/>
    </location>
</feature>
<dbReference type="Pfam" id="PF13879">
    <property type="entry name" value="Hmw_CFAP97"/>
    <property type="match status" value="1"/>
</dbReference>
<accession>A0ABY8TN62</accession>
<comment type="similarity">
    <text evidence="1">Belongs to the CFAP97 family.</text>
</comment>
<organism evidence="3 4">
    <name type="scientific">Tetradesmus obliquus</name>
    <name type="common">Green alga</name>
    <name type="synonym">Acutodesmus obliquus</name>
    <dbReference type="NCBI Taxonomy" id="3088"/>
    <lineage>
        <taxon>Eukaryota</taxon>
        <taxon>Viridiplantae</taxon>
        <taxon>Chlorophyta</taxon>
        <taxon>core chlorophytes</taxon>
        <taxon>Chlorophyceae</taxon>
        <taxon>CS clade</taxon>
        <taxon>Sphaeropleales</taxon>
        <taxon>Scenedesmaceae</taxon>
        <taxon>Tetradesmus</taxon>
    </lineage>
</organism>
<dbReference type="Proteomes" id="UP001244341">
    <property type="component" value="Chromosome 2b"/>
</dbReference>
<reference evidence="3 4" key="1">
    <citation type="submission" date="2023-05" db="EMBL/GenBank/DDBJ databases">
        <title>A 100% complete, gapless, phased diploid assembly of the Scenedesmus obliquus UTEX 3031 genome.</title>
        <authorList>
            <person name="Biondi T.C."/>
            <person name="Hanschen E.R."/>
            <person name="Kwon T."/>
            <person name="Eng W."/>
            <person name="Kruse C.P.S."/>
            <person name="Koehler S.I."/>
            <person name="Kunde Y."/>
            <person name="Gleasner C.D."/>
            <person name="You Mak K.T."/>
            <person name="Polle J."/>
            <person name="Hovde B.T."/>
            <person name="Starkenburg S.R."/>
        </authorList>
    </citation>
    <scope>NUCLEOTIDE SEQUENCE [LARGE SCALE GENOMIC DNA]</scope>
    <source>
        <strain evidence="3 4">DOE0152z</strain>
    </source>
</reference>
<keyword evidence="4" id="KW-1185">Reference proteome</keyword>
<feature type="compositionally biased region" description="Acidic residues" evidence="2">
    <location>
        <begin position="16"/>
        <end position="32"/>
    </location>
</feature>
<evidence type="ECO:0000256" key="1">
    <source>
        <dbReference type="ARBA" id="ARBA00008315"/>
    </source>
</evidence>
<protein>
    <submittedName>
        <fullName evidence="3">Uncharacterized protein</fullName>
    </submittedName>
</protein>
<dbReference type="PANTHER" id="PTHR23035">
    <property type="entry name" value="CILIA- AND FLAGELLA-ASSOCIATED PROTEIN 97-RELATED"/>
    <property type="match status" value="1"/>
</dbReference>
<feature type="compositionally biased region" description="Basic and acidic residues" evidence="2">
    <location>
        <begin position="41"/>
        <end position="53"/>
    </location>
</feature>
<evidence type="ECO:0000256" key="2">
    <source>
        <dbReference type="SAM" id="MobiDB-lite"/>
    </source>
</evidence>
<evidence type="ECO:0000313" key="4">
    <source>
        <dbReference type="Proteomes" id="UP001244341"/>
    </source>
</evidence>
<dbReference type="InterPro" id="IPR038791">
    <property type="entry name" value="Cfap97/Hemingway"/>
</dbReference>
<evidence type="ECO:0000313" key="3">
    <source>
        <dbReference type="EMBL" id="WIA10559.1"/>
    </source>
</evidence>
<dbReference type="PANTHER" id="PTHR23035:SF1">
    <property type="entry name" value="CILIA- AND FLAGELLA-ASSOCIATED PROTEIN 97"/>
    <property type="match status" value="1"/>
</dbReference>
<dbReference type="InterPro" id="IPR029488">
    <property type="entry name" value="Hmw/CFAP97"/>
</dbReference>
<proteinExistence type="inferred from homology"/>
<name>A0ABY8TN62_TETOB</name>
<sequence length="274" mass="29358">MEHDESSSEPVREEQPEVEQEQPMEQGSEEAAAEQTAEDSQQQKDEPQQHDEQLQSTTAVEADADANAEPAVQYYAAEAGTDAACGDDYGAAEQTAQPGYSPAVQYYSAAAGTEAAYTTGHGEGGMSHKLTFSGPPYVPKAKPYQRADYSHSTVKLMKIAHDNQVLVKRLTSISHKDPSWVKDLGKTASCNVASSAVNRRKAASTIAQENHALYQRLVAIRPSKDISRETLAAEARRNEAYRANCATFKPKSSPGGNTAATTAAAAGPEYFGTV</sequence>
<dbReference type="EMBL" id="CP126209">
    <property type="protein sequence ID" value="WIA10559.1"/>
    <property type="molecule type" value="Genomic_DNA"/>
</dbReference>